<feature type="transmembrane region" description="Helical" evidence="2">
    <location>
        <begin position="237"/>
        <end position="255"/>
    </location>
</feature>
<feature type="compositionally biased region" description="Basic and acidic residues" evidence="1">
    <location>
        <begin position="474"/>
        <end position="490"/>
    </location>
</feature>
<organism evidence="3 4">
    <name type="scientific">Pseudonocardia cypriaca</name>
    <dbReference type="NCBI Taxonomy" id="882449"/>
    <lineage>
        <taxon>Bacteria</taxon>
        <taxon>Bacillati</taxon>
        <taxon>Actinomycetota</taxon>
        <taxon>Actinomycetes</taxon>
        <taxon>Pseudonocardiales</taxon>
        <taxon>Pseudonocardiaceae</taxon>
        <taxon>Pseudonocardia</taxon>
    </lineage>
</organism>
<comment type="caution">
    <text evidence="3">The sequence shown here is derived from an EMBL/GenBank/DDBJ whole genome shotgun (WGS) entry which is preliminary data.</text>
</comment>
<feature type="compositionally biased region" description="Basic and acidic residues" evidence="1">
    <location>
        <begin position="550"/>
        <end position="559"/>
    </location>
</feature>
<keyword evidence="2" id="KW-0472">Membrane</keyword>
<evidence type="ECO:0000256" key="2">
    <source>
        <dbReference type="SAM" id="Phobius"/>
    </source>
</evidence>
<feature type="transmembrane region" description="Helical" evidence="2">
    <location>
        <begin position="374"/>
        <end position="392"/>
    </location>
</feature>
<feature type="transmembrane region" description="Helical" evidence="2">
    <location>
        <begin position="94"/>
        <end position="117"/>
    </location>
</feature>
<gene>
    <name evidence="3" type="ORF">FB388_6585</name>
</gene>
<feature type="transmembrane region" description="Helical" evidence="2">
    <location>
        <begin position="205"/>
        <end position="225"/>
    </location>
</feature>
<dbReference type="Proteomes" id="UP000319818">
    <property type="component" value="Unassembled WGS sequence"/>
</dbReference>
<protein>
    <submittedName>
        <fullName evidence="3">Uncharacterized protein</fullName>
    </submittedName>
</protein>
<dbReference type="InterPro" id="IPR045931">
    <property type="entry name" value="DUF6350"/>
</dbReference>
<feature type="transmembrane region" description="Helical" evidence="2">
    <location>
        <begin position="303"/>
        <end position="324"/>
    </location>
</feature>
<evidence type="ECO:0000256" key="1">
    <source>
        <dbReference type="SAM" id="MobiDB-lite"/>
    </source>
</evidence>
<reference evidence="3 4" key="1">
    <citation type="submission" date="2019-06" db="EMBL/GenBank/DDBJ databases">
        <title>Sequencing the genomes of 1000 actinobacteria strains.</title>
        <authorList>
            <person name="Klenk H.-P."/>
        </authorList>
    </citation>
    <scope>NUCLEOTIDE SEQUENCE [LARGE SCALE GENOMIC DNA]</scope>
    <source>
        <strain evidence="3 4">DSM 45511</strain>
    </source>
</reference>
<evidence type="ECO:0000313" key="3">
    <source>
        <dbReference type="EMBL" id="TQM35157.1"/>
    </source>
</evidence>
<feature type="region of interest" description="Disordered" evidence="1">
    <location>
        <begin position="1"/>
        <end position="26"/>
    </location>
</feature>
<sequence>MTRTLAGTDHEPTPDPEPATSGTESGVEGLDRLRLLLAGAMGTVLLSYALLVPAAAVVIFTAGGAVSVDGAFAAAIPLWLAAHQIPLVLEGQPLSVLPLLPTAGVSVVVALGAAWTVRRLGGRSRHDAGAVLVAVAGAHAAVAVLGSALLPRAAEVAVAPWSAMVGGGLVSGLAGAVGVLRVCGLPPDRAARLPGWLRPAMRGTAVALTGLACVGSAVLVAGLAVQAGAVASAYSRLAPGFGSAVGVTFLAIAYLPNAVVSGASWALGPGITVGAATASPFVTSTTAPSSFPLLAALPTGVPPAWALTVFLLPIGVGLLTGIACRRAAPPNHRFSAALATACSTAVVIGLLAFLTGGRLATGPFDPVRLPVELLVPAVLLWVGVPIMLVAVLRPGVEAAPDSAQPSGGDVVEVEDDAPGEATEAADEEQDAANPDLPRADQAEPEAAEDAPEEDRDAGERADAPGSRGARRRRDAGAQRRPDRKVDERAAPRRIPATRRSPDQTERPPRRRWWQRPEAKVEEPPAPVPEQRGPQTVAELVAQRAEEAEDRDAGEHPDRG</sequence>
<name>A0A543FMQ9_9PSEU</name>
<keyword evidence="4" id="KW-1185">Reference proteome</keyword>
<feature type="region of interest" description="Disordered" evidence="1">
    <location>
        <begin position="398"/>
        <end position="559"/>
    </location>
</feature>
<dbReference type="RefSeq" id="WP_142106538.1">
    <property type="nucleotide sequence ID" value="NZ_VFPH01000003.1"/>
</dbReference>
<dbReference type="EMBL" id="VFPH01000003">
    <property type="protein sequence ID" value="TQM35157.1"/>
    <property type="molecule type" value="Genomic_DNA"/>
</dbReference>
<proteinExistence type="predicted"/>
<keyword evidence="2" id="KW-0812">Transmembrane</keyword>
<feature type="transmembrane region" description="Helical" evidence="2">
    <location>
        <begin position="262"/>
        <end position="283"/>
    </location>
</feature>
<feature type="transmembrane region" description="Helical" evidence="2">
    <location>
        <begin position="336"/>
        <end position="354"/>
    </location>
</feature>
<dbReference type="AlphaFoldDB" id="A0A543FMQ9"/>
<feature type="transmembrane region" description="Helical" evidence="2">
    <location>
        <begin position="129"/>
        <end position="149"/>
    </location>
</feature>
<feature type="compositionally biased region" description="Acidic residues" evidence="1">
    <location>
        <begin position="411"/>
        <end position="430"/>
    </location>
</feature>
<feature type="compositionally biased region" description="Acidic residues" evidence="1">
    <location>
        <begin position="442"/>
        <end position="456"/>
    </location>
</feature>
<keyword evidence="2" id="KW-1133">Transmembrane helix</keyword>
<evidence type="ECO:0000313" key="4">
    <source>
        <dbReference type="Proteomes" id="UP000319818"/>
    </source>
</evidence>
<accession>A0A543FMQ9</accession>
<feature type="transmembrane region" description="Helical" evidence="2">
    <location>
        <begin position="161"/>
        <end position="184"/>
    </location>
</feature>
<dbReference type="OrthoDB" id="3576782at2"/>
<dbReference type="Pfam" id="PF19877">
    <property type="entry name" value="DUF6350"/>
    <property type="match status" value="1"/>
</dbReference>